<dbReference type="InterPro" id="IPR000531">
    <property type="entry name" value="Beta-barrel_TonB"/>
</dbReference>
<name>A0ABM8WWF7_9BURK</name>
<feature type="signal peptide" evidence="18">
    <location>
        <begin position="1"/>
        <end position="39"/>
    </location>
</feature>
<dbReference type="InterPro" id="IPR036942">
    <property type="entry name" value="Beta-barrel_TonB_sf"/>
</dbReference>
<dbReference type="Gene3D" id="2.40.170.20">
    <property type="entry name" value="TonB-dependent receptor, beta-barrel domain"/>
    <property type="match status" value="1"/>
</dbReference>
<evidence type="ECO:0000313" key="22">
    <source>
        <dbReference type="Proteomes" id="UP000706525"/>
    </source>
</evidence>
<evidence type="ECO:0000259" key="20">
    <source>
        <dbReference type="Pfam" id="PF07715"/>
    </source>
</evidence>
<dbReference type="InterPro" id="IPR039426">
    <property type="entry name" value="TonB-dep_rcpt-like"/>
</dbReference>
<feature type="short sequence motif" description="TonB C-terminal box" evidence="16">
    <location>
        <begin position="701"/>
        <end position="718"/>
    </location>
</feature>
<reference evidence="21 22" key="1">
    <citation type="submission" date="2021-08" db="EMBL/GenBank/DDBJ databases">
        <authorList>
            <person name="Peeters C."/>
        </authorList>
    </citation>
    <scope>NUCLEOTIDE SEQUENCE [LARGE SCALE GENOMIC DNA]</scope>
    <source>
        <strain evidence="21 22">LMG 32289</strain>
    </source>
</reference>
<evidence type="ECO:0000256" key="14">
    <source>
        <dbReference type="PROSITE-ProRule" id="PRU01360"/>
    </source>
</evidence>
<keyword evidence="8" id="KW-0408">Iron</keyword>
<dbReference type="EMBL" id="CAJZAG010000004">
    <property type="protein sequence ID" value="CAG9171815.1"/>
    <property type="molecule type" value="Genomic_DNA"/>
</dbReference>
<keyword evidence="5" id="KW-0410">Iron transport</keyword>
<dbReference type="PROSITE" id="PS52016">
    <property type="entry name" value="TONB_DEPENDENT_REC_3"/>
    <property type="match status" value="1"/>
</dbReference>
<dbReference type="SUPFAM" id="SSF56935">
    <property type="entry name" value="Porins"/>
    <property type="match status" value="1"/>
</dbReference>
<dbReference type="InterPro" id="IPR010105">
    <property type="entry name" value="TonB_sidphr_rcpt"/>
</dbReference>
<dbReference type="PANTHER" id="PTHR30442">
    <property type="entry name" value="IRON III DICITRATE TRANSPORT PROTEIN FECA"/>
    <property type="match status" value="1"/>
</dbReference>
<dbReference type="PROSITE" id="PS01156">
    <property type="entry name" value="TONB_DEPENDENT_REC_2"/>
    <property type="match status" value="1"/>
</dbReference>
<evidence type="ECO:0000256" key="16">
    <source>
        <dbReference type="PROSITE-ProRule" id="PRU10144"/>
    </source>
</evidence>
<dbReference type="InterPro" id="IPR010917">
    <property type="entry name" value="TonB_rcpt_CS"/>
</dbReference>
<evidence type="ECO:0000256" key="1">
    <source>
        <dbReference type="ARBA" id="ARBA00004571"/>
    </source>
</evidence>
<feature type="short sequence motif" description="TonB box" evidence="15">
    <location>
        <begin position="66"/>
        <end position="72"/>
    </location>
</feature>
<feature type="domain" description="TonB-dependent receptor-like beta-barrel" evidence="19">
    <location>
        <begin position="275"/>
        <end position="686"/>
    </location>
</feature>
<dbReference type="Gene3D" id="2.170.130.10">
    <property type="entry name" value="TonB-dependent receptor, plug domain"/>
    <property type="match status" value="1"/>
</dbReference>
<evidence type="ECO:0000313" key="21">
    <source>
        <dbReference type="EMBL" id="CAG9171815.1"/>
    </source>
</evidence>
<evidence type="ECO:0000256" key="2">
    <source>
        <dbReference type="ARBA" id="ARBA00009810"/>
    </source>
</evidence>
<accession>A0ABM8WWF7</accession>
<evidence type="ECO:0000256" key="7">
    <source>
        <dbReference type="ARBA" id="ARBA00022729"/>
    </source>
</evidence>
<evidence type="ECO:0000256" key="9">
    <source>
        <dbReference type="ARBA" id="ARBA00023065"/>
    </source>
</evidence>
<evidence type="ECO:0000256" key="17">
    <source>
        <dbReference type="RuleBase" id="RU003357"/>
    </source>
</evidence>
<evidence type="ECO:0000256" key="5">
    <source>
        <dbReference type="ARBA" id="ARBA00022496"/>
    </source>
</evidence>
<dbReference type="Proteomes" id="UP000706525">
    <property type="component" value="Unassembled WGS sequence"/>
</dbReference>
<dbReference type="PANTHER" id="PTHR30442:SF0">
    <property type="entry name" value="FE(3+) DICITRATE TRANSPORT PROTEIN FECA"/>
    <property type="match status" value="1"/>
</dbReference>
<keyword evidence="3 14" id="KW-0813">Transport</keyword>
<dbReference type="Pfam" id="PF07715">
    <property type="entry name" value="Plug"/>
    <property type="match status" value="1"/>
</dbReference>
<organism evidence="21 22">
    <name type="scientific">Cupriavidus pampae</name>
    <dbReference type="NCBI Taxonomy" id="659251"/>
    <lineage>
        <taxon>Bacteria</taxon>
        <taxon>Pseudomonadati</taxon>
        <taxon>Pseudomonadota</taxon>
        <taxon>Betaproteobacteria</taxon>
        <taxon>Burkholderiales</taxon>
        <taxon>Burkholderiaceae</taxon>
        <taxon>Cupriavidus</taxon>
    </lineage>
</organism>
<comment type="subcellular location">
    <subcellularLocation>
        <location evidence="1 14">Cell outer membrane</location>
        <topology evidence="1 14">Multi-pass membrane protein</topology>
    </subcellularLocation>
</comment>
<evidence type="ECO:0000259" key="19">
    <source>
        <dbReference type="Pfam" id="PF00593"/>
    </source>
</evidence>
<evidence type="ECO:0000256" key="6">
    <source>
        <dbReference type="ARBA" id="ARBA00022692"/>
    </source>
</evidence>
<proteinExistence type="inferred from homology"/>
<gene>
    <name evidence="21" type="primary">fecA</name>
    <name evidence="21" type="ORF">LMG32289_02489</name>
</gene>
<dbReference type="PROSITE" id="PS00430">
    <property type="entry name" value="TONB_DEPENDENT_REC_1"/>
    <property type="match status" value="1"/>
</dbReference>
<sequence>MYPSRRSLPAAPHAGQRLALCATAGAVLLLCSMSGPAAAQQAQADVTAATPAAAPAQPQKEVTLDTIQVTGNWLGSGLQNSVKGFAGARTVVTESQIEQSGASNIGDVLRRVPGVQSSDNSGTAGSAISLNIGVRGLTGRYTPRSTVLLDGIPLAVAPYGQPQLSFAPVSLGNIESIDVVRSGGSVRYGPQNVGGIINFTTKPIPAGSGITGDAAIRENIFTTGGTNTQYNAFVGTTLDSGLGLAFLYSGQTGREWRKGSDDDVNDVAVKFAYDLTPSQQFYGKVSYYDVKSRTPGGLSVAQFNADPFQNTRPNDYWSGNRYGFDLGYVNTISDNQEFEIRTFYNDSYRQSTLTSGANLVHQPRNYTTFGIEPRYTHRVSFGPTLHDITVGYRYVRERGNDNSFNVNATTGAVGPTTTFDNATDAHAVYIDDRIAIGNWRVTPGLRFEHIDTSRQQVGSATPFESINNKPLPAINVSYLVNNAWTVFADYSTSFGPVQNIQLNSQTPTNPLSPEVARTFEVGTRWTDNKIKAELSAFKIKFDNQILQVPGLVPATFQNIGATDHDGVETAIDYTFDQKGLLSGLNVYANYTYTRAIQKSGATAGLDVPFYSRSTDTVGARYNWRQWTFNVATTHQSSQFADLANTVQESADGSNGKIPGYRVWNIQGMFKVPQLKRTDIAVGINNLFDKRYYTRTADGNAGRLVGAPRTVYVQARIGF</sequence>
<feature type="chain" id="PRO_5047394443" evidence="18">
    <location>
        <begin position="40"/>
        <end position="718"/>
    </location>
</feature>
<keyword evidence="11 14" id="KW-0472">Membrane</keyword>
<evidence type="ECO:0000256" key="3">
    <source>
        <dbReference type="ARBA" id="ARBA00022448"/>
    </source>
</evidence>
<keyword evidence="6 14" id="KW-0812">Transmembrane</keyword>
<keyword evidence="12" id="KW-0675">Receptor</keyword>
<comment type="caution">
    <text evidence="21">The sequence shown here is derived from an EMBL/GenBank/DDBJ whole genome shotgun (WGS) entry which is preliminary data.</text>
</comment>
<feature type="domain" description="TonB-dependent receptor plug" evidence="20">
    <location>
        <begin position="85"/>
        <end position="196"/>
    </location>
</feature>
<dbReference type="CDD" id="cd01347">
    <property type="entry name" value="ligand_gated_channel"/>
    <property type="match status" value="1"/>
</dbReference>
<dbReference type="InterPro" id="IPR010916">
    <property type="entry name" value="TonB_box_CS"/>
</dbReference>
<evidence type="ECO:0000256" key="18">
    <source>
        <dbReference type="SAM" id="SignalP"/>
    </source>
</evidence>
<dbReference type="InterPro" id="IPR037066">
    <property type="entry name" value="Plug_dom_sf"/>
</dbReference>
<keyword evidence="7 18" id="KW-0732">Signal</keyword>
<comment type="similarity">
    <text evidence="2 14 17">Belongs to the TonB-dependent receptor family.</text>
</comment>
<evidence type="ECO:0000256" key="15">
    <source>
        <dbReference type="PROSITE-ProRule" id="PRU10143"/>
    </source>
</evidence>
<evidence type="ECO:0000256" key="12">
    <source>
        <dbReference type="ARBA" id="ARBA00023170"/>
    </source>
</evidence>
<evidence type="ECO:0000256" key="13">
    <source>
        <dbReference type="ARBA" id="ARBA00023237"/>
    </source>
</evidence>
<evidence type="ECO:0000256" key="4">
    <source>
        <dbReference type="ARBA" id="ARBA00022452"/>
    </source>
</evidence>
<evidence type="ECO:0000256" key="11">
    <source>
        <dbReference type="ARBA" id="ARBA00023136"/>
    </source>
</evidence>
<keyword evidence="4 14" id="KW-1134">Transmembrane beta strand</keyword>
<protein>
    <submittedName>
        <fullName evidence="21">Fe(3+) dicitrate transport protein FecA</fullName>
    </submittedName>
</protein>
<keyword evidence="10 15" id="KW-0798">TonB box</keyword>
<dbReference type="InterPro" id="IPR012910">
    <property type="entry name" value="Plug_dom"/>
</dbReference>
<dbReference type="Pfam" id="PF00593">
    <property type="entry name" value="TonB_dep_Rec_b-barrel"/>
    <property type="match status" value="1"/>
</dbReference>
<keyword evidence="9" id="KW-0406">Ion transport</keyword>
<evidence type="ECO:0000256" key="10">
    <source>
        <dbReference type="ARBA" id="ARBA00023077"/>
    </source>
</evidence>
<keyword evidence="22" id="KW-1185">Reference proteome</keyword>
<dbReference type="NCBIfam" id="TIGR01783">
    <property type="entry name" value="TonB-siderophor"/>
    <property type="match status" value="1"/>
</dbReference>
<evidence type="ECO:0000256" key="8">
    <source>
        <dbReference type="ARBA" id="ARBA00023004"/>
    </source>
</evidence>
<keyword evidence="13 14" id="KW-0998">Cell outer membrane</keyword>
<dbReference type="RefSeq" id="WP_223988469.1">
    <property type="nucleotide sequence ID" value="NZ_CAJZAG010000004.1"/>
</dbReference>